<dbReference type="PROSITE" id="PS50893">
    <property type="entry name" value="ABC_TRANSPORTER_2"/>
    <property type="match status" value="1"/>
</dbReference>
<dbReference type="InterPro" id="IPR050763">
    <property type="entry name" value="ABC_transporter_ATP-binding"/>
</dbReference>
<proteinExistence type="inferred from homology"/>
<keyword evidence="4" id="KW-0547">Nucleotide-binding</keyword>
<dbReference type="InterPro" id="IPR003593">
    <property type="entry name" value="AAA+_ATPase"/>
</dbReference>
<dbReference type="SMART" id="SM00382">
    <property type="entry name" value="AAA"/>
    <property type="match status" value="1"/>
</dbReference>
<accession>A0A7C3Z2D6</accession>
<dbReference type="SUPFAM" id="SSF52540">
    <property type="entry name" value="P-loop containing nucleoside triphosphate hydrolases"/>
    <property type="match status" value="1"/>
</dbReference>
<feature type="domain" description="ABC transporter" evidence="6">
    <location>
        <begin position="7"/>
        <end position="237"/>
    </location>
</feature>
<keyword evidence="3" id="KW-0536">Nodulation</keyword>
<evidence type="ECO:0000313" key="7">
    <source>
        <dbReference type="EMBL" id="HGF34927.1"/>
    </source>
</evidence>
<evidence type="ECO:0000256" key="3">
    <source>
        <dbReference type="ARBA" id="ARBA00022458"/>
    </source>
</evidence>
<dbReference type="PANTHER" id="PTHR42711">
    <property type="entry name" value="ABC TRANSPORTER ATP-BINDING PROTEIN"/>
    <property type="match status" value="1"/>
</dbReference>
<gene>
    <name evidence="7" type="ORF">ENW96_11180</name>
</gene>
<dbReference type="GO" id="GO:0005524">
    <property type="term" value="F:ATP binding"/>
    <property type="evidence" value="ECO:0007669"/>
    <property type="project" value="UniProtKB-KW"/>
</dbReference>
<dbReference type="GO" id="GO:0016887">
    <property type="term" value="F:ATP hydrolysis activity"/>
    <property type="evidence" value="ECO:0007669"/>
    <property type="project" value="InterPro"/>
</dbReference>
<protein>
    <submittedName>
        <fullName evidence="7">ABC transporter ATP-binding protein</fullName>
    </submittedName>
</protein>
<reference evidence="7" key="1">
    <citation type="journal article" date="2020" name="mSystems">
        <title>Genome- and Community-Level Interaction Insights into Carbon Utilization and Element Cycling Functions of Hydrothermarchaeota in Hydrothermal Sediment.</title>
        <authorList>
            <person name="Zhou Z."/>
            <person name="Liu Y."/>
            <person name="Xu W."/>
            <person name="Pan J."/>
            <person name="Luo Z.H."/>
            <person name="Li M."/>
        </authorList>
    </citation>
    <scope>NUCLEOTIDE SEQUENCE [LARGE SCALE GENOMIC DNA]</scope>
    <source>
        <strain evidence="7">SpSt-897</strain>
    </source>
</reference>
<dbReference type="EMBL" id="DTMF01000270">
    <property type="protein sequence ID" value="HGF34927.1"/>
    <property type="molecule type" value="Genomic_DNA"/>
</dbReference>
<dbReference type="InterPro" id="IPR027417">
    <property type="entry name" value="P-loop_NTPase"/>
</dbReference>
<dbReference type="AlphaFoldDB" id="A0A7C3Z2D6"/>
<dbReference type="InterPro" id="IPR003439">
    <property type="entry name" value="ABC_transporter-like_ATP-bd"/>
</dbReference>
<dbReference type="Pfam" id="PF00005">
    <property type="entry name" value="ABC_tran"/>
    <property type="match status" value="1"/>
</dbReference>
<keyword evidence="2" id="KW-0813">Transport</keyword>
<dbReference type="PANTHER" id="PTHR42711:SF5">
    <property type="entry name" value="ABC TRANSPORTER ATP-BINDING PROTEIN NATA"/>
    <property type="match status" value="1"/>
</dbReference>
<evidence type="ECO:0000259" key="6">
    <source>
        <dbReference type="PROSITE" id="PS50893"/>
    </source>
</evidence>
<comment type="similarity">
    <text evidence="1">Belongs to the ABC transporter superfamily.</text>
</comment>
<organism evidence="7">
    <name type="scientific">Desulfobacca acetoxidans</name>
    <dbReference type="NCBI Taxonomy" id="60893"/>
    <lineage>
        <taxon>Bacteria</taxon>
        <taxon>Pseudomonadati</taxon>
        <taxon>Thermodesulfobacteriota</taxon>
        <taxon>Desulfobaccia</taxon>
        <taxon>Desulfobaccales</taxon>
        <taxon>Desulfobaccaceae</taxon>
        <taxon>Desulfobacca</taxon>
    </lineage>
</organism>
<evidence type="ECO:0000256" key="1">
    <source>
        <dbReference type="ARBA" id="ARBA00005417"/>
    </source>
</evidence>
<name>A0A7C3Z2D6_9BACT</name>
<sequence length="318" mass="34429">MESIPAISVSGLSKSFGSLKALSEVSFSVARGEIFAYLGPNGAGKTTTIRIMAGLLDRDAGEGSICGRDVAEDPIFVKERIGVVPEESNLYPELTCRRNLEYLGELYGLARGVRTRKAAELLRFFDLVDRATTPFGALSKGLKRRLTIAAALIHNPEVVFMDEPTSGLDVPSARALRELIRVINRQGVTVFLTTHNLQEAEALSQRVLILIQGRVAALGTPSEIRQRVQRLYLLSVTFSPEIEAARLLGACPAILQASSQNGAWRLEVAEVHAALEQVVAFARGEGVRISEINTLTASLEDAFMSFVKRGGPKAEALP</sequence>
<evidence type="ECO:0000256" key="2">
    <source>
        <dbReference type="ARBA" id="ARBA00022448"/>
    </source>
</evidence>
<evidence type="ECO:0000256" key="5">
    <source>
        <dbReference type="ARBA" id="ARBA00022840"/>
    </source>
</evidence>
<comment type="caution">
    <text evidence="7">The sequence shown here is derived from an EMBL/GenBank/DDBJ whole genome shotgun (WGS) entry which is preliminary data.</text>
</comment>
<evidence type="ECO:0000256" key="4">
    <source>
        <dbReference type="ARBA" id="ARBA00022741"/>
    </source>
</evidence>
<dbReference type="Gene3D" id="3.40.50.300">
    <property type="entry name" value="P-loop containing nucleotide triphosphate hydrolases"/>
    <property type="match status" value="1"/>
</dbReference>
<keyword evidence="5 7" id="KW-0067">ATP-binding</keyword>